<proteinExistence type="predicted"/>
<reference evidence="2 3" key="1">
    <citation type="submission" date="2024-04" db="EMBL/GenBank/DDBJ databases">
        <title>Genome assembly C_amara_ONT_v2.</title>
        <authorList>
            <person name="Yant L."/>
            <person name="Moore C."/>
            <person name="Slenker M."/>
        </authorList>
    </citation>
    <scope>NUCLEOTIDE SEQUENCE [LARGE SCALE GENOMIC DNA]</scope>
    <source>
        <tissue evidence="2">Leaf</tissue>
    </source>
</reference>
<dbReference type="AlphaFoldDB" id="A0ABD0ZFH2"/>
<feature type="compositionally biased region" description="Basic and acidic residues" evidence="1">
    <location>
        <begin position="240"/>
        <end position="274"/>
    </location>
</feature>
<sequence length="282" mass="31625">MAESATKVIDPSKTYLLKDRVIRDISVEGFDDTCSLQNYALGLALIKHFGSCGNILSVNLIKSVAFIRLEGEGAQEKALLLDGTDVGGWKAIVKAAVRPLVFNFPCDANAMIKSSVVFVKGYDTGLAEIDIKIALCNHFSSCGEVTKVAVIPSEAIITIRGEGCVEKALELNGSVMGGMNLVVDSGKRQTEVPENRRLYDDNTCGYVLGSYSRLMAKRRKEEMVKERKTEREMKREVKMKVMMEKKKEKKKEKEREMKRKENDKENEKGNENEKKKKKKALF</sequence>
<comment type="caution">
    <text evidence="2">The sequence shown here is derived from an EMBL/GenBank/DDBJ whole genome shotgun (WGS) entry which is preliminary data.</text>
</comment>
<dbReference type="Gene3D" id="3.30.70.330">
    <property type="match status" value="2"/>
</dbReference>
<keyword evidence="3" id="KW-1185">Reference proteome</keyword>
<dbReference type="Proteomes" id="UP001558713">
    <property type="component" value="Unassembled WGS sequence"/>
</dbReference>
<name>A0ABD0ZFH2_CARAN</name>
<dbReference type="InterPro" id="IPR012677">
    <property type="entry name" value="Nucleotide-bd_a/b_plait_sf"/>
</dbReference>
<evidence type="ECO:0000256" key="1">
    <source>
        <dbReference type="SAM" id="MobiDB-lite"/>
    </source>
</evidence>
<dbReference type="SUPFAM" id="SSF54928">
    <property type="entry name" value="RNA-binding domain, RBD"/>
    <property type="match status" value="2"/>
</dbReference>
<protein>
    <submittedName>
        <fullName evidence="2">Nucleolin 1</fullName>
    </submittedName>
</protein>
<evidence type="ECO:0000313" key="2">
    <source>
        <dbReference type="EMBL" id="KAL1193223.1"/>
    </source>
</evidence>
<dbReference type="InterPro" id="IPR035979">
    <property type="entry name" value="RBD_domain_sf"/>
</dbReference>
<accession>A0ABD0ZFH2</accession>
<evidence type="ECO:0000313" key="3">
    <source>
        <dbReference type="Proteomes" id="UP001558713"/>
    </source>
</evidence>
<gene>
    <name evidence="2" type="ORF">V5N11_003637</name>
</gene>
<feature type="region of interest" description="Disordered" evidence="1">
    <location>
        <begin position="240"/>
        <end position="282"/>
    </location>
</feature>
<dbReference type="EMBL" id="JBANAX010000793">
    <property type="protein sequence ID" value="KAL1193223.1"/>
    <property type="molecule type" value="Genomic_DNA"/>
</dbReference>
<organism evidence="2 3">
    <name type="scientific">Cardamine amara subsp. amara</name>
    <dbReference type="NCBI Taxonomy" id="228776"/>
    <lineage>
        <taxon>Eukaryota</taxon>
        <taxon>Viridiplantae</taxon>
        <taxon>Streptophyta</taxon>
        <taxon>Embryophyta</taxon>
        <taxon>Tracheophyta</taxon>
        <taxon>Spermatophyta</taxon>
        <taxon>Magnoliopsida</taxon>
        <taxon>eudicotyledons</taxon>
        <taxon>Gunneridae</taxon>
        <taxon>Pentapetalae</taxon>
        <taxon>rosids</taxon>
        <taxon>malvids</taxon>
        <taxon>Brassicales</taxon>
        <taxon>Brassicaceae</taxon>
        <taxon>Cardamineae</taxon>
        <taxon>Cardamine</taxon>
    </lineage>
</organism>